<name>A0A6M8MDE7_9PSED</name>
<reference evidence="6" key="1">
    <citation type="submission" date="2019-12" db="EMBL/GenBank/DDBJ databases">
        <title>Endophytic bacteria associated with Panax ginseng seedlings.</title>
        <authorList>
            <person name="Park J.M."/>
            <person name="Shin R."/>
            <person name="Jo S.H."/>
        </authorList>
    </citation>
    <scope>NUCLEOTIDE SEQUENCE [LARGE SCALE GENOMIC DNA]</scope>
    <source>
        <strain evidence="6">PgKB30</strain>
    </source>
</reference>
<evidence type="ECO:0000256" key="1">
    <source>
        <dbReference type="ARBA" id="ARBA00023015"/>
    </source>
</evidence>
<dbReference type="InterPro" id="IPR019887">
    <property type="entry name" value="Tscrpt_reg_AsnC/Lrp_C"/>
</dbReference>
<dbReference type="InterPro" id="IPR036388">
    <property type="entry name" value="WH-like_DNA-bd_sf"/>
</dbReference>
<dbReference type="PRINTS" id="PR00033">
    <property type="entry name" value="HTHASNC"/>
</dbReference>
<dbReference type="SUPFAM" id="SSF54909">
    <property type="entry name" value="Dimeric alpha+beta barrel"/>
    <property type="match status" value="1"/>
</dbReference>
<evidence type="ECO:0000259" key="4">
    <source>
        <dbReference type="PROSITE" id="PS50956"/>
    </source>
</evidence>
<dbReference type="InterPro" id="IPR036390">
    <property type="entry name" value="WH_DNA-bd_sf"/>
</dbReference>
<dbReference type="EMBL" id="CP053746">
    <property type="protein sequence ID" value="QKF53104.1"/>
    <property type="molecule type" value="Genomic_DNA"/>
</dbReference>
<dbReference type="PROSITE" id="PS50956">
    <property type="entry name" value="HTH_ASNC_2"/>
    <property type="match status" value="1"/>
</dbReference>
<dbReference type="KEGG" id="pgg:FX982_04096"/>
<dbReference type="SMART" id="SM00344">
    <property type="entry name" value="HTH_ASNC"/>
    <property type="match status" value="1"/>
</dbReference>
<feature type="domain" description="HTH asnC-type" evidence="4">
    <location>
        <begin position="32"/>
        <end position="93"/>
    </location>
</feature>
<proteinExistence type="predicted"/>
<dbReference type="GO" id="GO:0005829">
    <property type="term" value="C:cytosol"/>
    <property type="evidence" value="ECO:0007669"/>
    <property type="project" value="TreeGrafter"/>
</dbReference>
<dbReference type="SUPFAM" id="SSF46785">
    <property type="entry name" value="Winged helix' DNA-binding domain"/>
    <property type="match status" value="1"/>
</dbReference>
<gene>
    <name evidence="5" type="ORF">FX982_04096</name>
</gene>
<dbReference type="PANTHER" id="PTHR30154">
    <property type="entry name" value="LEUCINE-RESPONSIVE REGULATORY PROTEIN"/>
    <property type="match status" value="1"/>
</dbReference>
<sequence>MLRGISFPALLILTYLYHFPAYDNTEATAHSMDKFDQAILSILQNDCTRPIADVADSVGLGSTACWRRVQKLEEQGVIRGRVALLDPAQLNVAVTVFAAIRTNQHNAQWLGRFHDLIATLPEVVECYRMAGDTDYMLRIVVPDIAGYDAVYKKLIQLSGITDMSSSFAMEQIKSTTQLPLSYTS</sequence>
<evidence type="ECO:0000256" key="2">
    <source>
        <dbReference type="ARBA" id="ARBA00023125"/>
    </source>
</evidence>
<dbReference type="InterPro" id="IPR000485">
    <property type="entry name" value="AsnC-type_HTH_dom"/>
</dbReference>
<dbReference type="Pfam" id="PF01037">
    <property type="entry name" value="AsnC_trans_reg"/>
    <property type="match status" value="1"/>
</dbReference>
<evidence type="ECO:0000256" key="3">
    <source>
        <dbReference type="ARBA" id="ARBA00023163"/>
    </source>
</evidence>
<dbReference type="InterPro" id="IPR011008">
    <property type="entry name" value="Dimeric_a/b-barrel"/>
</dbReference>
<evidence type="ECO:0000313" key="6">
    <source>
        <dbReference type="Proteomes" id="UP000501989"/>
    </source>
</evidence>
<dbReference type="Gene3D" id="1.10.10.10">
    <property type="entry name" value="Winged helix-like DNA-binding domain superfamily/Winged helix DNA-binding domain"/>
    <property type="match status" value="1"/>
</dbReference>
<organism evidence="5 6">
    <name type="scientific">Pseudomonas graminis</name>
    <dbReference type="NCBI Taxonomy" id="158627"/>
    <lineage>
        <taxon>Bacteria</taxon>
        <taxon>Pseudomonadati</taxon>
        <taxon>Pseudomonadota</taxon>
        <taxon>Gammaproteobacteria</taxon>
        <taxon>Pseudomonadales</taxon>
        <taxon>Pseudomonadaceae</taxon>
        <taxon>Pseudomonas</taxon>
    </lineage>
</organism>
<keyword evidence="2 5" id="KW-0238">DNA-binding</keyword>
<dbReference type="PANTHER" id="PTHR30154:SF17">
    <property type="entry name" value="DNA-BINDING TRANSCRIPTIONAL ACTIVATOR DECR"/>
    <property type="match status" value="1"/>
</dbReference>
<keyword evidence="6" id="KW-1185">Reference proteome</keyword>
<dbReference type="GO" id="GO:0043200">
    <property type="term" value="P:response to amino acid"/>
    <property type="evidence" value="ECO:0007669"/>
    <property type="project" value="TreeGrafter"/>
</dbReference>
<dbReference type="InterPro" id="IPR019888">
    <property type="entry name" value="Tscrpt_reg_AsnC-like"/>
</dbReference>
<dbReference type="AlphaFoldDB" id="A0A6M8MDE7"/>
<dbReference type="Pfam" id="PF13404">
    <property type="entry name" value="HTH_AsnC-type"/>
    <property type="match status" value="1"/>
</dbReference>
<keyword evidence="3" id="KW-0804">Transcription</keyword>
<dbReference type="GO" id="GO:0043565">
    <property type="term" value="F:sequence-specific DNA binding"/>
    <property type="evidence" value="ECO:0007669"/>
    <property type="project" value="InterPro"/>
</dbReference>
<keyword evidence="1" id="KW-0805">Transcription regulation</keyword>
<evidence type="ECO:0000313" key="5">
    <source>
        <dbReference type="EMBL" id="QKF53104.1"/>
    </source>
</evidence>
<protein>
    <submittedName>
        <fullName evidence="5">DNA-binding transcriptional activator DecR</fullName>
    </submittedName>
</protein>
<dbReference type="Gene3D" id="3.30.70.920">
    <property type="match status" value="1"/>
</dbReference>
<dbReference type="Proteomes" id="UP000501989">
    <property type="component" value="Chromosome"/>
</dbReference>
<accession>A0A6M8MDE7</accession>